<reference evidence="2 3" key="1">
    <citation type="submission" date="2014-01" db="EMBL/GenBank/DDBJ databases">
        <authorList>
            <person name="Dobos K."/>
            <person name="Lenaerts A."/>
            <person name="Ordway D."/>
            <person name="DeGroote M.A."/>
            <person name="Parker T."/>
            <person name="Sizemore C."/>
            <person name="Tallon L.J."/>
            <person name="Sadzewicz L.K."/>
            <person name="Sengamalay N."/>
            <person name="Fraser C.M."/>
            <person name="Hine E."/>
            <person name="Shefchek K.A."/>
            <person name="Das S.P."/>
            <person name="Tettelin H."/>
        </authorList>
    </citation>
    <scope>NUCLEOTIDE SEQUENCE [LARGE SCALE GENOMIC DNA]</scope>
    <source>
        <strain evidence="2 3">Harvey</strain>
    </source>
</reference>
<evidence type="ECO:0000313" key="2">
    <source>
        <dbReference type="EMBL" id="EUA92612.1"/>
    </source>
</evidence>
<comment type="caution">
    <text evidence="2">The sequence shown here is derived from an EMBL/GenBank/DDBJ whole genome shotgun (WGS) entry which is preliminary data.</text>
</comment>
<organism evidence="2 3">
    <name type="scientific">Mycobacterium ulcerans str. Harvey</name>
    <dbReference type="NCBI Taxonomy" id="1299332"/>
    <lineage>
        <taxon>Bacteria</taxon>
        <taxon>Bacillati</taxon>
        <taxon>Actinomycetota</taxon>
        <taxon>Actinomycetes</taxon>
        <taxon>Mycobacteriales</taxon>
        <taxon>Mycobacteriaceae</taxon>
        <taxon>Mycobacterium</taxon>
        <taxon>Mycobacterium ulcerans group</taxon>
    </lineage>
</organism>
<feature type="region of interest" description="Disordered" evidence="1">
    <location>
        <begin position="1"/>
        <end position="50"/>
    </location>
</feature>
<proteinExistence type="predicted"/>
<gene>
    <name evidence="2" type="ORF">I551_0912</name>
</gene>
<sequence length="50" mass="5190">MRGIRALRRNPGTCRTPMPSSTAHHSATHSSAAASALGSPCSSMRPRSLA</sequence>
<keyword evidence="3" id="KW-1185">Reference proteome</keyword>
<name>A0ABP3ANA2_MYCUL</name>
<dbReference type="Proteomes" id="UP000020681">
    <property type="component" value="Unassembled WGS sequence"/>
</dbReference>
<feature type="compositionally biased region" description="Low complexity" evidence="1">
    <location>
        <begin position="20"/>
        <end position="36"/>
    </location>
</feature>
<protein>
    <submittedName>
        <fullName evidence="2">Uncharacterized protein</fullName>
    </submittedName>
</protein>
<accession>A0ABP3ANA2</accession>
<dbReference type="EMBL" id="JAOL01000072">
    <property type="protein sequence ID" value="EUA92612.1"/>
    <property type="molecule type" value="Genomic_DNA"/>
</dbReference>
<evidence type="ECO:0000313" key="3">
    <source>
        <dbReference type="Proteomes" id="UP000020681"/>
    </source>
</evidence>
<evidence type="ECO:0000256" key="1">
    <source>
        <dbReference type="SAM" id="MobiDB-lite"/>
    </source>
</evidence>